<dbReference type="RefSeq" id="WP_133316346.1">
    <property type="nucleotide sequence ID" value="NZ_SMTL01000002.1"/>
</dbReference>
<dbReference type="Pfam" id="PF00892">
    <property type="entry name" value="EamA"/>
    <property type="match status" value="2"/>
</dbReference>
<dbReference type="EMBL" id="SMTL01000002">
    <property type="protein sequence ID" value="TDK37578.1"/>
    <property type="molecule type" value="Genomic_DNA"/>
</dbReference>
<feature type="transmembrane region" description="Helical" evidence="5">
    <location>
        <begin position="276"/>
        <end position="294"/>
    </location>
</feature>
<evidence type="ECO:0000256" key="4">
    <source>
        <dbReference type="ARBA" id="ARBA00023136"/>
    </source>
</evidence>
<keyword evidence="3 5" id="KW-1133">Transmembrane helix</keyword>
<feature type="transmembrane region" description="Helical" evidence="5">
    <location>
        <begin position="226"/>
        <end position="245"/>
    </location>
</feature>
<reference evidence="7 8" key="1">
    <citation type="submission" date="2019-03" db="EMBL/GenBank/DDBJ databases">
        <title>Rhizobium sp. nov., an bacterium isolated from biocrust in Mu Us Desert.</title>
        <authorList>
            <person name="Lixiong L."/>
        </authorList>
    </citation>
    <scope>NUCLEOTIDE SEQUENCE [LARGE SCALE GENOMIC DNA]</scope>
    <source>
        <strain evidence="7 8">SPY-1</strain>
    </source>
</reference>
<feature type="transmembrane region" description="Helical" evidence="5">
    <location>
        <begin position="187"/>
        <end position="206"/>
    </location>
</feature>
<dbReference type="GO" id="GO:0016020">
    <property type="term" value="C:membrane"/>
    <property type="evidence" value="ECO:0007669"/>
    <property type="project" value="UniProtKB-SubCell"/>
</dbReference>
<evidence type="ECO:0000313" key="7">
    <source>
        <dbReference type="EMBL" id="TDK37578.1"/>
    </source>
</evidence>
<evidence type="ECO:0000256" key="2">
    <source>
        <dbReference type="ARBA" id="ARBA00022692"/>
    </source>
</evidence>
<comment type="subcellular location">
    <subcellularLocation>
        <location evidence="1">Membrane</location>
        <topology evidence="1">Multi-pass membrane protein</topology>
    </subcellularLocation>
</comment>
<accession>A0A4R5UKY7</accession>
<feature type="transmembrane region" description="Helical" evidence="5">
    <location>
        <begin position="7"/>
        <end position="27"/>
    </location>
</feature>
<evidence type="ECO:0000256" key="1">
    <source>
        <dbReference type="ARBA" id="ARBA00004141"/>
    </source>
</evidence>
<name>A0A4R5UKY7_9HYPH</name>
<feature type="transmembrane region" description="Helical" evidence="5">
    <location>
        <begin position="33"/>
        <end position="53"/>
    </location>
</feature>
<protein>
    <submittedName>
        <fullName evidence="7">EamA family transporter</fullName>
    </submittedName>
</protein>
<feature type="transmembrane region" description="Helical" evidence="5">
    <location>
        <begin position="252"/>
        <end position="270"/>
    </location>
</feature>
<dbReference type="PANTHER" id="PTHR32322">
    <property type="entry name" value="INNER MEMBRANE TRANSPORTER"/>
    <property type="match status" value="1"/>
</dbReference>
<feature type="domain" description="EamA" evidence="6">
    <location>
        <begin position="157"/>
        <end position="293"/>
    </location>
</feature>
<evidence type="ECO:0000259" key="6">
    <source>
        <dbReference type="Pfam" id="PF00892"/>
    </source>
</evidence>
<comment type="caution">
    <text evidence="7">The sequence shown here is derived from an EMBL/GenBank/DDBJ whole genome shotgun (WGS) entry which is preliminary data.</text>
</comment>
<organism evidence="7 8">
    <name type="scientific">Rhizobium deserti</name>
    <dbReference type="NCBI Taxonomy" id="2547961"/>
    <lineage>
        <taxon>Bacteria</taxon>
        <taxon>Pseudomonadati</taxon>
        <taxon>Pseudomonadota</taxon>
        <taxon>Alphaproteobacteria</taxon>
        <taxon>Hyphomicrobiales</taxon>
        <taxon>Rhizobiaceae</taxon>
        <taxon>Rhizobium/Agrobacterium group</taxon>
        <taxon>Rhizobium</taxon>
    </lineage>
</organism>
<dbReference type="SUPFAM" id="SSF103481">
    <property type="entry name" value="Multidrug resistance efflux transporter EmrE"/>
    <property type="match status" value="2"/>
</dbReference>
<dbReference type="AlphaFoldDB" id="A0A4R5UKY7"/>
<feature type="transmembrane region" description="Helical" evidence="5">
    <location>
        <begin position="121"/>
        <end position="140"/>
    </location>
</feature>
<evidence type="ECO:0000256" key="3">
    <source>
        <dbReference type="ARBA" id="ARBA00022989"/>
    </source>
</evidence>
<dbReference type="OrthoDB" id="20414at2"/>
<keyword evidence="4 5" id="KW-0472">Membrane</keyword>
<evidence type="ECO:0000313" key="8">
    <source>
        <dbReference type="Proteomes" id="UP000295238"/>
    </source>
</evidence>
<dbReference type="PANTHER" id="PTHR32322:SF14">
    <property type="entry name" value="PROTEIN PAGO"/>
    <property type="match status" value="1"/>
</dbReference>
<dbReference type="InterPro" id="IPR037185">
    <property type="entry name" value="EmrE-like"/>
</dbReference>
<proteinExistence type="predicted"/>
<dbReference type="Proteomes" id="UP000295238">
    <property type="component" value="Unassembled WGS sequence"/>
</dbReference>
<feature type="transmembrane region" description="Helical" evidence="5">
    <location>
        <begin position="93"/>
        <end position="114"/>
    </location>
</feature>
<keyword evidence="2 5" id="KW-0812">Transmembrane</keyword>
<gene>
    <name evidence="7" type="ORF">E2F50_12095</name>
</gene>
<dbReference type="InterPro" id="IPR050638">
    <property type="entry name" value="AA-Vitamin_Transporters"/>
</dbReference>
<evidence type="ECO:0000256" key="5">
    <source>
        <dbReference type="SAM" id="Phobius"/>
    </source>
</evidence>
<feature type="transmembrane region" description="Helical" evidence="5">
    <location>
        <begin position="65"/>
        <end position="87"/>
    </location>
</feature>
<keyword evidence="8" id="KW-1185">Reference proteome</keyword>
<feature type="domain" description="EamA" evidence="6">
    <location>
        <begin position="9"/>
        <end position="138"/>
    </location>
</feature>
<feature type="transmembrane region" description="Helical" evidence="5">
    <location>
        <begin position="152"/>
        <end position="175"/>
    </location>
</feature>
<sequence>MFHRDLSSFLALCLIWGTTWIGITIGIERVPAVMFAGTRFTAAGILLIVILSCRDGLQLPDRQSGVRLAIVSVLSITLCYGPMFWGMNHVSSGTAAVLEMSMTPVALLCFAIGLREEAWSAARFAAVAIGVVGLSILFLPDTVSAGEEGTSWLPILGAAAVTWAAISSAFGSILARPLMAAQSSAYIAAWTNLIGGLVLVLGSLIFEEGAAASLTEIWEWEAFAAWAYLVVFGSLIGYTIYMRLIRDVGSRAGSFAFVSPVIAVTIGVVFNSETVTILDICGMILMLGAAYFSMRGSDGVTLEGPAPQSATKISSET</sequence>
<dbReference type="InterPro" id="IPR000620">
    <property type="entry name" value="EamA_dom"/>
</dbReference>